<dbReference type="PANTHER" id="PTHR43649">
    <property type="entry name" value="ARABINOSE-BINDING PROTEIN-RELATED"/>
    <property type="match status" value="1"/>
</dbReference>
<dbReference type="Gene3D" id="3.40.190.10">
    <property type="entry name" value="Periplasmic binding protein-like II"/>
    <property type="match status" value="1"/>
</dbReference>
<dbReference type="RefSeq" id="WP_161838724.1">
    <property type="nucleotide sequence ID" value="NZ_CP048000.1"/>
</dbReference>
<feature type="chain" id="PRO_5039082339" evidence="2">
    <location>
        <begin position="23"/>
        <end position="526"/>
    </location>
</feature>
<evidence type="ECO:0000313" key="4">
    <source>
        <dbReference type="Proteomes" id="UP000464314"/>
    </source>
</evidence>
<dbReference type="InterPro" id="IPR050490">
    <property type="entry name" value="Bact_solute-bd_prot1"/>
</dbReference>
<reference evidence="3 4" key="1">
    <citation type="submission" date="2020-01" db="EMBL/GenBank/DDBJ databases">
        <title>Genome analysis of Anaerocolumna sp. CBA3638.</title>
        <authorList>
            <person name="Kim J."/>
            <person name="Roh S.W."/>
        </authorList>
    </citation>
    <scope>NUCLEOTIDE SEQUENCE [LARGE SCALE GENOMIC DNA]</scope>
    <source>
        <strain evidence="3 4">CBA3638</strain>
    </source>
</reference>
<dbReference type="SUPFAM" id="SSF53850">
    <property type="entry name" value="Periplasmic binding protein-like II"/>
    <property type="match status" value="1"/>
</dbReference>
<keyword evidence="2" id="KW-0732">Signal</keyword>
<keyword evidence="4" id="KW-1185">Reference proteome</keyword>
<feature type="region of interest" description="Disordered" evidence="1">
    <location>
        <begin position="23"/>
        <end position="50"/>
    </location>
</feature>
<accession>A0A6P1TNX2</accession>
<sequence length="526" mass="59291">MKKLLSLTLIVTVLFTFTACSSQETNSDTKDPQNQKSGSQATERTEPVNLDGEVNGEITVYCYDSTFYKNYLEAGAKEFEAKYPGTKVNIESFSTAPEVKSSTTKNGGTIKMITNNRDTKSENDYINRINTELMTGEGPDILAMDILPYYKYAENGQLVDLNAYMDADKDFQKEDYRQNVLEATNYKGGQYIFPMGYNFDVLGYDKTILDPAEQENLNPNEAYTYDQLIEIGQDSFENQKNMDKENPLKMFDRSSGSTGAGTMFNQLFQLDYKQFVDIENKTANFTGGQFEKVLETVKEYEENGYLNVPVEKKAEDMLKVSSSQSFLFRTVGDNMLLQAFDDNNGKKMNITFNGGGQFTENDEIAGILKNDKDQIVFDYTQAYAMNANSQNKNTSWAFLKYLAGEEMQTSTTLMGCPVNIKAGEEKAKLQIQIAGKNAVPLTDKGAGKDTKKQSGAVELDEKQTEIFNNYNKALNQYSDMLNTYMIHDTVIDDMVNEEVKYFFDGSKSAKEVAEILQGKVELYLNE</sequence>
<dbReference type="InterPro" id="IPR006059">
    <property type="entry name" value="SBP"/>
</dbReference>
<evidence type="ECO:0000256" key="2">
    <source>
        <dbReference type="SAM" id="SignalP"/>
    </source>
</evidence>
<protein>
    <submittedName>
        <fullName evidence="3">Extracellular solute-binding protein</fullName>
    </submittedName>
</protein>
<dbReference type="Pfam" id="PF01547">
    <property type="entry name" value="SBP_bac_1"/>
    <property type="match status" value="1"/>
</dbReference>
<dbReference type="PANTHER" id="PTHR43649:SF12">
    <property type="entry name" value="DIACETYLCHITOBIOSE BINDING PROTEIN DASA"/>
    <property type="match status" value="1"/>
</dbReference>
<dbReference type="Proteomes" id="UP000464314">
    <property type="component" value="Chromosome"/>
</dbReference>
<name>A0A6P1TNX2_9FIRM</name>
<proteinExistence type="predicted"/>
<gene>
    <name evidence="3" type="ORF">Ana3638_14835</name>
</gene>
<feature type="signal peptide" evidence="2">
    <location>
        <begin position="1"/>
        <end position="22"/>
    </location>
</feature>
<dbReference type="PROSITE" id="PS51257">
    <property type="entry name" value="PROKAR_LIPOPROTEIN"/>
    <property type="match status" value="1"/>
</dbReference>
<dbReference type="AlphaFoldDB" id="A0A6P1TNX2"/>
<organism evidence="3 4">
    <name type="scientific">Anaerocolumna sedimenticola</name>
    <dbReference type="NCBI Taxonomy" id="2696063"/>
    <lineage>
        <taxon>Bacteria</taxon>
        <taxon>Bacillati</taxon>
        <taxon>Bacillota</taxon>
        <taxon>Clostridia</taxon>
        <taxon>Lachnospirales</taxon>
        <taxon>Lachnospiraceae</taxon>
        <taxon>Anaerocolumna</taxon>
    </lineage>
</organism>
<dbReference type="KEGG" id="anr:Ana3638_14835"/>
<evidence type="ECO:0000313" key="3">
    <source>
        <dbReference type="EMBL" id="QHQ61899.1"/>
    </source>
</evidence>
<dbReference type="EMBL" id="CP048000">
    <property type="protein sequence ID" value="QHQ61899.1"/>
    <property type="molecule type" value="Genomic_DNA"/>
</dbReference>
<evidence type="ECO:0000256" key="1">
    <source>
        <dbReference type="SAM" id="MobiDB-lite"/>
    </source>
</evidence>